<proteinExistence type="predicted"/>
<accession>A0A9Q3I5E9</accession>
<dbReference type="AlphaFoldDB" id="A0A9Q3I5E9"/>
<name>A0A9Q3I5E9_9BASI</name>
<evidence type="ECO:0000313" key="2">
    <source>
        <dbReference type="Proteomes" id="UP000765509"/>
    </source>
</evidence>
<evidence type="ECO:0000313" key="1">
    <source>
        <dbReference type="EMBL" id="MBW0527050.1"/>
    </source>
</evidence>
<keyword evidence="2" id="KW-1185">Reference proteome</keyword>
<gene>
    <name evidence="1" type="ORF">O181_066765</name>
</gene>
<reference evidence="1" key="1">
    <citation type="submission" date="2021-03" db="EMBL/GenBank/DDBJ databases">
        <title>Draft genome sequence of rust myrtle Austropuccinia psidii MF-1, a brazilian biotype.</title>
        <authorList>
            <person name="Quecine M.C."/>
            <person name="Pachon D.M.R."/>
            <person name="Bonatelli M.L."/>
            <person name="Correr F.H."/>
            <person name="Franceschini L.M."/>
            <person name="Leite T.F."/>
            <person name="Margarido G.R.A."/>
            <person name="Almeida C.A."/>
            <person name="Ferrarezi J.A."/>
            <person name="Labate C.A."/>
        </authorList>
    </citation>
    <scope>NUCLEOTIDE SEQUENCE</scope>
    <source>
        <strain evidence="1">MF-1</strain>
    </source>
</reference>
<dbReference type="Proteomes" id="UP000765509">
    <property type="component" value="Unassembled WGS sequence"/>
</dbReference>
<comment type="caution">
    <text evidence="1">The sequence shown here is derived from an EMBL/GenBank/DDBJ whole genome shotgun (WGS) entry which is preliminary data.</text>
</comment>
<organism evidence="1 2">
    <name type="scientific">Austropuccinia psidii MF-1</name>
    <dbReference type="NCBI Taxonomy" id="1389203"/>
    <lineage>
        <taxon>Eukaryota</taxon>
        <taxon>Fungi</taxon>
        <taxon>Dikarya</taxon>
        <taxon>Basidiomycota</taxon>
        <taxon>Pucciniomycotina</taxon>
        <taxon>Pucciniomycetes</taxon>
        <taxon>Pucciniales</taxon>
        <taxon>Sphaerophragmiaceae</taxon>
        <taxon>Austropuccinia</taxon>
    </lineage>
</organism>
<protein>
    <submittedName>
        <fullName evidence="1">Uncharacterized protein</fullName>
    </submittedName>
</protein>
<sequence length="94" mass="10958">MSWPQIPGDLSPQDFNHGLWKSREAPVTFIKGFPLKIRETRNFNSIGLIMREPRMVHIWYYIPLCTLCPQQSNGDAFRTKLGHSNSTPQIHYPF</sequence>
<dbReference type="EMBL" id="AVOT02033184">
    <property type="protein sequence ID" value="MBW0527050.1"/>
    <property type="molecule type" value="Genomic_DNA"/>
</dbReference>